<dbReference type="InterPro" id="IPR003313">
    <property type="entry name" value="AraC-bd"/>
</dbReference>
<dbReference type="InterPro" id="IPR018060">
    <property type="entry name" value="HTH_AraC"/>
</dbReference>
<dbReference type="PROSITE" id="PS01124">
    <property type="entry name" value="HTH_ARAC_FAMILY_2"/>
    <property type="match status" value="1"/>
</dbReference>
<feature type="domain" description="HTH araC/xylS-type" evidence="4">
    <location>
        <begin position="175"/>
        <end position="272"/>
    </location>
</feature>
<keyword evidence="3" id="KW-0804">Transcription</keyword>
<proteinExistence type="predicted"/>
<dbReference type="Pfam" id="PF02311">
    <property type="entry name" value="AraC_binding"/>
    <property type="match status" value="1"/>
</dbReference>
<name>A0A3G9IDQ8_AERCA</name>
<evidence type="ECO:0000256" key="2">
    <source>
        <dbReference type="ARBA" id="ARBA00023125"/>
    </source>
</evidence>
<evidence type="ECO:0000256" key="3">
    <source>
        <dbReference type="ARBA" id="ARBA00023163"/>
    </source>
</evidence>
<dbReference type="GO" id="GO:0003700">
    <property type="term" value="F:DNA-binding transcription factor activity"/>
    <property type="evidence" value="ECO:0007669"/>
    <property type="project" value="InterPro"/>
</dbReference>
<evidence type="ECO:0000313" key="5">
    <source>
        <dbReference type="EMBL" id="QQA60355.1"/>
    </source>
</evidence>
<dbReference type="KEGG" id="acav:VI35_16975"/>
<reference evidence="6" key="2">
    <citation type="submission" date="2023-04" db="EMBL/GenBank/DDBJ databases">
        <title>Whole Genome Sequence of Multi-drug resistant Aeromonas caviae as a gut pathogen in newborn.</title>
        <authorList>
            <person name="Jadhav S.V."/>
            <person name="Saroj S.D."/>
            <person name="Saha U.B."/>
            <person name="Sen S."/>
            <person name="Kher A."/>
        </authorList>
    </citation>
    <scope>NUCLEOTIDE SEQUENCE</scope>
    <source>
        <strain evidence="6">SVJ23</strain>
    </source>
</reference>
<dbReference type="SUPFAM" id="SSF46689">
    <property type="entry name" value="Homeodomain-like"/>
    <property type="match status" value="2"/>
</dbReference>
<accession>A0A3G9IDQ8</accession>
<dbReference type="EMBL" id="CP065937">
    <property type="protein sequence ID" value="QQA60355.1"/>
    <property type="molecule type" value="Genomic_DNA"/>
</dbReference>
<evidence type="ECO:0000259" key="4">
    <source>
        <dbReference type="PROSITE" id="PS01124"/>
    </source>
</evidence>
<sequence>MAQDNQFIFAHSQHLASLTALRVNMTEFRYDRHAHEEYSFGVTLAGRQNFFCHGGAHSSPAGSVIQFNPGDVHDGHAGDNASLDYTMLYIPPHELTPLFADAAGERAMGTYRLLQPLVRDEALSACILELAQAVRGQADSIEQEFALYRLATRVMQQAGRFEPNGRVSRIDRLLLQARDFIHAHFQQDISLADISAAANISKYHFLRLFRQQLGITPHQYVINCRINATRRALAAGESAQDLVYRYGFTDLSHLNRRFKRIYGMTPTQYSASLIR</sequence>
<dbReference type="GO" id="GO:0043565">
    <property type="term" value="F:sequence-specific DNA binding"/>
    <property type="evidence" value="ECO:0007669"/>
    <property type="project" value="InterPro"/>
</dbReference>
<dbReference type="SUPFAM" id="SSF51215">
    <property type="entry name" value="Regulatory protein AraC"/>
    <property type="match status" value="1"/>
</dbReference>
<dbReference type="RefSeq" id="WP_045523429.1">
    <property type="nucleotide sequence ID" value="NZ_AP019195.1"/>
</dbReference>
<dbReference type="Gene3D" id="1.10.10.60">
    <property type="entry name" value="Homeodomain-like"/>
    <property type="match status" value="2"/>
</dbReference>
<dbReference type="PANTHER" id="PTHR46796">
    <property type="entry name" value="HTH-TYPE TRANSCRIPTIONAL ACTIVATOR RHAS-RELATED"/>
    <property type="match status" value="1"/>
</dbReference>
<dbReference type="Pfam" id="PF12833">
    <property type="entry name" value="HTH_18"/>
    <property type="match status" value="1"/>
</dbReference>
<evidence type="ECO:0000256" key="1">
    <source>
        <dbReference type="ARBA" id="ARBA00023015"/>
    </source>
</evidence>
<gene>
    <name evidence="5" type="ORF">JC965_19805</name>
    <name evidence="6" type="ORF">OJY61_22100</name>
</gene>
<dbReference type="PANTHER" id="PTHR46796:SF2">
    <property type="entry name" value="TRANSCRIPTIONAL REGULATORY PROTEIN"/>
    <property type="match status" value="1"/>
</dbReference>
<dbReference type="InterPro" id="IPR037923">
    <property type="entry name" value="HTH-like"/>
</dbReference>
<reference evidence="5" key="1">
    <citation type="submission" date="2020-12" db="EMBL/GenBank/DDBJ databases">
        <title>GES Beta-lactamases isolated from hospital effluents in Brazil.</title>
        <authorList>
            <person name="Conte D."/>
            <person name="Mesa D."/>
            <person name="Palmeiro J.K."/>
            <person name="Dalla-Costa L.M."/>
        </authorList>
    </citation>
    <scope>NUCLEOTIDE SEQUENCE [LARGE SCALE GENOMIC DNA]</scope>
    <source>
        <strain evidence="5">Aero21</strain>
    </source>
</reference>
<dbReference type="SMART" id="SM00342">
    <property type="entry name" value="HTH_ARAC"/>
    <property type="match status" value="1"/>
</dbReference>
<evidence type="ECO:0000313" key="6">
    <source>
        <dbReference type="EMBL" id="WGC85994.1"/>
    </source>
</evidence>
<keyword evidence="2" id="KW-0238">DNA-binding</keyword>
<dbReference type="EMBL" id="CP110176">
    <property type="protein sequence ID" value="WGC85994.1"/>
    <property type="molecule type" value="Genomic_DNA"/>
</dbReference>
<dbReference type="InterPro" id="IPR009057">
    <property type="entry name" value="Homeodomain-like_sf"/>
</dbReference>
<keyword evidence="1" id="KW-0805">Transcription regulation</keyword>
<dbReference type="Proteomes" id="UP001163285">
    <property type="component" value="Chromosome"/>
</dbReference>
<protein>
    <submittedName>
        <fullName evidence="5">AraC family transcriptional regulator</fullName>
    </submittedName>
</protein>
<dbReference type="InterPro" id="IPR050204">
    <property type="entry name" value="AraC_XylS_family_regulators"/>
</dbReference>
<dbReference type="AlphaFoldDB" id="A0A3G9IDQ8"/>
<organism evidence="5">
    <name type="scientific">Aeromonas caviae</name>
    <name type="common">Aeromonas punctata</name>
    <dbReference type="NCBI Taxonomy" id="648"/>
    <lineage>
        <taxon>Bacteria</taxon>
        <taxon>Pseudomonadati</taxon>
        <taxon>Pseudomonadota</taxon>
        <taxon>Gammaproteobacteria</taxon>
        <taxon>Aeromonadales</taxon>
        <taxon>Aeromonadaceae</taxon>
        <taxon>Aeromonas</taxon>
    </lineage>
</organism>